<evidence type="ECO:0000313" key="2">
    <source>
        <dbReference type="EMBL" id="OTF79251.1"/>
    </source>
</evidence>
<protein>
    <submittedName>
        <fullName evidence="2">Uncharacterized protein</fullName>
    </submittedName>
</protein>
<evidence type="ECO:0000313" key="3">
    <source>
        <dbReference type="Proteomes" id="UP000194236"/>
    </source>
</evidence>
<gene>
    <name evidence="2" type="ORF">BLA29_012984</name>
</gene>
<comment type="caution">
    <text evidence="2">The sequence shown here is derived from an EMBL/GenBank/DDBJ whole genome shotgun (WGS) entry which is preliminary data.</text>
</comment>
<feature type="non-terminal residue" evidence="2">
    <location>
        <position position="1"/>
    </location>
</feature>
<sequence>FLKLCQLDSAQIPETIKTDVVAYNEGKNDVIIETKKDDLPMVVVNGEKSEIERNNNEDSNNNNIAKNVISLAPNTAGNLLIPMSTSFKDVSARATPSTQSPRMSFSERGSTSDFSQLQNQISVEGQRRRMFDLNRVMALF</sequence>
<feature type="region of interest" description="Disordered" evidence="1">
    <location>
        <begin position="91"/>
        <end position="121"/>
    </location>
</feature>
<feature type="non-terminal residue" evidence="2">
    <location>
        <position position="140"/>
    </location>
</feature>
<proteinExistence type="predicted"/>
<reference evidence="2 3" key="1">
    <citation type="submission" date="2017-03" db="EMBL/GenBank/DDBJ databases">
        <title>Genome Survey of Euroglyphus maynei.</title>
        <authorList>
            <person name="Arlian L.G."/>
            <person name="Morgan M.S."/>
            <person name="Rider S.D."/>
        </authorList>
    </citation>
    <scope>NUCLEOTIDE SEQUENCE [LARGE SCALE GENOMIC DNA]</scope>
    <source>
        <strain evidence="2">Arlian Lab</strain>
        <tissue evidence="2">Whole body</tissue>
    </source>
</reference>
<dbReference type="EMBL" id="MUJZ01024042">
    <property type="protein sequence ID" value="OTF79251.1"/>
    <property type="molecule type" value="Genomic_DNA"/>
</dbReference>
<evidence type="ECO:0000256" key="1">
    <source>
        <dbReference type="SAM" id="MobiDB-lite"/>
    </source>
</evidence>
<dbReference type="Proteomes" id="UP000194236">
    <property type="component" value="Unassembled WGS sequence"/>
</dbReference>
<keyword evidence="3" id="KW-1185">Reference proteome</keyword>
<name>A0A1Y3BEA7_EURMA</name>
<organism evidence="2 3">
    <name type="scientific">Euroglyphus maynei</name>
    <name type="common">Mayne's house dust mite</name>
    <dbReference type="NCBI Taxonomy" id="6958"/>
    <lineage>
        <taxon>Eukaryota</taxon>
        <taxon>Metazoa</taxon>
        <taxon>Ecdysozoa</taxon>
        <taxon>Arthropoda</taxon>
        <taxon>Chelicerata</taxon>
        <taxon>Arachnida</taxon>
        <taxon>Acari</taxon>
        <taxon>Acariformes</taxon>
        <taxon>Sarcoptiformes</taxon>
        <taxon>Astigmata</taxon>
        <taxon>Psoroptidia</taxon>
        <taxon>Analgoidea</taxon>
        <taxon>Pyroglyphidae</taxon>
        <taxon>Pyroglyphinae</taxon>
        <taxon>Euroglyphus</taxon>
    </lineage>
</organism>
<dbReference type="AlphaFoldDB" id="A0A1Y3BEA7"/>
<accession>A0A1Y3BEA7</accession>